<keyword evidence="2" id="KW-1185">Reference proteome</keyword>
<name>A0A9J6GUH1_HAELO</name>
<dbReference type="OrthoDB" id="6507725at2759"/>
<dbReference type="AlphaFoldDB" id="A0A9J6GUH1"/>
<accession>A0A9J6GUH1</accession>
<evidence type="ECO:0000313" key="2">
    <source>
        <dbReference type="Proteomes" id="UP000821853"/>
    </source>
</evidence>
<gene>
    <name evidence="1" type="ORF">HPB48_022694</name>
</gene>
<sequence>MEGLTPADLTFTLNTDESPVLKSSKTSVWPLQFTLNELPPTARLKHRVLAGLWLATTHPNMQAFLSRFIAGVNAM</sequence>
<organism evidence="1 2">
    <name type="scientific">Haemaphysalis longicornis</name>
    <name type="common">Bush tick</name>
    <dbReference type="NCBI Taxonomy" id="44386"/>
    <lineage>
        <taxon>Eukaryota</taxon>
        <taxon>Metazoa</taxon>
        <taxon>Ecdysozoa</taxon>
        <taxon>Arthropoda</taxon>
        <taxon>Chelicerata</taxon>
        <taxon>Arachnida</taxon>
        <taxon>Acari</taxon>
        <taxon>Parasitiformes</taxon>
        <taxon>Ixodida</taxon>
        <taxon>Ixodoidea</taxon>
        <taxon>Ixodidae</taxon>
        <taxon>Haemaphysalinae</taxon>
        <taxon>Haemaphysalis</taxon>
    </lineage>
</organism>
<protein>
    <submittedName>
        <fullName evidence="1">Uncharacterized protein</fullName>
    </submittedName>
</protein>
<dbReference type="Proteomes" id="UP000821853">
    <property type="component" value="Unassembled WGS sequence"/>
</dbReference>
<dbReference type="EMBL" id="JABSTR010000008">
    <property type="protein sequence ID" value="KAH9378023.1"/>
    <property type="molecule type" value="Genomic_DNA"/>
</dbReference>
<reference evidence="1 2" key="1">
    <citation type="journal article" date="2020" name="Cell">
        <title>Large-Scale Comparative Analyses of Tick Genomes Elucidate Their Genetic Diversity and Vector Capacities.</title>
        <authorList>
            <consortium name="Tick Genome and Microbiome Consortium (TIGMIC)"/>
            <person name="Jia N."/>
            <person name="Wang J."/>
            <person name="Shi W."/>
            <person name="Du L."/>
            <person name="Sun Y."/>
            <person name="Zhan W."/>
            <person name="Jiang J.F."/>
            <person name="Wang Q."/>
            <person name="Zhang B."/>
            <person name="Ji P."/>
            <person name="Bell-Sakyi L."/>
            <person name="Cui X.M."/>
            <person name="Yuan T.T."/>
            <person name="Jiang B.G."/>
            <person name="Yang W.F."/>
            <person name="Lam T.T."/>
            <person name="Chang Q.C."/>
            <person name="Ding S.J."/>
            <person name="Wang X.J."/>
            <person name="Zhu J.G."/>
            <person name="Ruan X.D."/>
            <person name="Zhao L."/>
            <person name="Wei J.T."/>
            <person name="Ye R.Z."/>
            <person name="Que T.C."/>
            <person name="Du C.H."/>
            <person name="Zhou Y.H."/>
            <person name="Cheng J.X."/>
            <person name="Dai P.F."/>
            <person name="Guo W.B."/>
            <person name="Han X.H."/>
            <person name="Huang E.J."/>
            <person name="Li L.F."/>
            <person name="Wei W."/>
            <person name="Gao Y.C."/>
            <person name="Liu J.Z."/>
            <person name="Shao H.Z."/>
            <person name="Wang X."/>
            <person name="Wang C.C."/>
            <person name="Yang T.C."/>
            <person name="Huo Q.B."/>
            <person name="Li W."/>
            <person name="Chen H.Y."/>
            <person name="Chen S.E."/>
            <person name="Zhou L.G."/>
            <person name="Ni X.B."/>
            <person name="Tian J.H."/>
            <person name="Sheng Y."/>
            <person name="Liu T."/>
            <person name="Pan Y.S."/>
            <person name="Xia L.Y."/>
            <person name="Li J."/>
            <person name="Zhao F."/>
            <person name="Cao W.C."/>
        </authorList>
    </citation>
    <scope>NUCLEOTIDE SEQUENCE [LARGE SCALE GENOMIC DNA]</scope>
    <source>
        <strain evidence="1">HaeL-2018</strain>
    </source>
</reference>
<proteinExistence type="predicted"/>
<evidence type="ECO:0000313" key="1">
    <source>
        <dbReference type="EMBL" id="KAH9378023.1"/>
    </source>
</evidence>
<dbReference type="OMA" id="QTGVEWT"/>
<dbReference type="VEuPathDB" id="VectorBase:HLOH_043246"/>
<comment type="caution">
    <text evidence="1">The sequence shown here is derived from an EMBL/GenBank/DDBJ whole genome shotgun (WGS) entry which is preliminary data.</text>
</comment>